<feature type="binding site" evidence="2">
    <location>
        <position position="79"/>
    </location>
    <ligand>
        <name>Mg(2+)</name>
        <dbReference type="ChEBI" id="CHEBI:18420"/>
        <label>4</label>
    </ligand>
</feature>
<sequence length="332" mass="34505">MTKTGSTSGEFDIIRQAFAPLASAMPGALDLLDDAALLDVPAGEQLVLTKDALVAGVHFLETDAPDLVARKLLRTNLSDLAAMGAAPAGYLLATAWSPDCDDAWIQRFADGLRQDQEEFGIALLGGDTVKTPGPKTFTLTALGRVPRGTALRRGGATAGETVYVSGTIGDGFLGLMSLTGKLPAGAVSKTDAEYLEGRYHLPRPRLALGQRLRNVASACLDVSDGLVADLGHLSEVSGVGINLYLDQVPLSDAARPLTEADPALVARLVTGGDDYELAFTAPADLAGEIEAISSELNLSITAVGTVVEGAGVRGFDKSGAEVVFDRAGWTHF</sequence>
<comment type="catalytic activity">
    <reaction evidence="2">
        <text>thiamine phosphate + ATP = thiamine diphosphate + ADP</text>
        <dbReference type="Rhea" id="RHEA:15913"/>
        <dbReference type="ChEBI" id="CHEBI:30616"/>
        <dbReference type="ChEBI" id="CHEBI:37575"/>
        <dbReference type="ChEBI" id="CHEBI:58937"/>
        <dbReference type="ChEBI" id="CHEBI:456216"/>
        <dbReference type="EC" id="2.7.4.16"/>
    </reaction>
</comment>
<feature type="binding site" evidence="2">
    <location>
        <position position="223"/>
    </location>
    <ligand>
        <name>ATP</name>
        <dbReference type="ChEBI" id="CHEBI:30616"/>
    </ligand>
</feature>
<evidence type="ECO:0000256" key="1">
    <source>
        <dbReference type="ARBA" id="ARBA00022977"/>
    </source>
</evidence>
<dbReference type="EC" id="2.7.4.16" evidence="2"/>
<evidence type="ECO:0000313" key="5">
    <source>
        <dbReference type="EMBL" id="GLQ06474.1"/>
    </source>
</evidence>
<dbReference type="EMBL" id="BSNF01000006">
    <property type="protein sequence ID" value="GLQ06474.1"/>
    <property type="molecule type" value="Genomic_DNA"/>
</dbReference>
<keyword evidence="1 2" id="KW-0784">Thiamine biosynthesis</keyword>
<comment type="function">
    <text evidence="2">Catalyzes the ATP-dependent phosphorylation of thiamine-monophosphate (TMP) to form thiamine-pyrophosphate (TPP), the active form of vitamin B1.</text>
</comment>
<feature type="domain" description="PurM-like C-terminal" evidence="4">
    <location>
        <begin position="158"/>
        <end position="315"/>
    </location>
</feature>
<feature type="binding site" evidence="2">
    <location>
        <position position="221"/>
    </location>
    <ligand>
        <name>Mg(2+)</name>
        <dbReference type="ChEBI" id="CHEBI:18420"/>
        <label>3</label>
    </ligand>
</feature>
<dbReference type="Pfam" id="PF02769">
    <property type="entry name" value="AIRS_C"/>
    <property type="match status" value="1"/>
</dbReference>
<feature type="binding site" evidence="2">
    <location>
        <position position="329"/>
    </location>
    <ligand>
        <name>substrate</name>
    </ligand>
</feature>
<dbReference type="Gene3D" id="3.30.1330.10">
    <property type="entry name" value="PurM-like, N-terminal domain"/>
    <property type="match status" value="1"/>
</dbReference>
<comment type="caution">
    <text evidence="5">The sequence shown here is derived from an EMBL/GenBank/DDBJ whole genome shotgun (WGS) entry which is preliminary data.</text>
</comment>
<reference evidence="5" key="2">
    <citation type="submission" date="2023-01" db="EMBL/GenBank/DDBJ databases">
        <title>Draft genome sequence of Sneathiella chinensis strain NBRC 103408.</title>
        <authorList>
            <person name="Sun Q."/>
            <person name="Mori K."/>
        </authorList>
    </citation>
    <scope>NUCLEOTIDE SEQUENCE</scope>
    <source>
        <strain evidence="5">NBRC 103408</strain>
    </source>
</reference>
<feature type="binding site" evidence="2">
    <location>
        <position position="34"/>
    </location>
    <ligand>
        <name>Mg(2+)</name>
        <dbReference type="ChEBI" id="CHEBI:18420"/>
        <label>4</label>
    </ligand>
</feature>
<dbReference type="GO" id="GO:0016301">
    <property type="term" value="F:kinase activity"/>
    <property type="evidence" value="ECO:0007669"/>
    <property type="project" value="UniProtKB-KW"/>
</dbReference>
<evidence type="ECO:0000259" key="3">
    <source>
        <dbReference type="Pfam" id="PF00586"/>
    </source>
</evidence>
<feature type="binding site" evidence="2">
    <location>
        <position position="51"/>
    </location>
    <ligand>
        <name>Mg(2+)</name>
        <dbReference type="ChEBI" id="CHEBI:18420"/>
        <label>2</label>
    </ligand>
</feature>
<keyword evidence="6" id="KW-1185">Reference proteome</keyword>
<dbReference type="NCBIfam" id="TIGR01379">
    <property type="entry name" value="thiL"/>
    <property type="match status" value="1"/>
</dbReference>
<evidence type="ECO:0000313" key="6">
    <source>
        <dbReference type="Proteomes" id="UP001161409"/>
    </source>
</evidence>
<comment type="pathway">
    <text evidence="2">Cofactor biosynthesis; thiamine diphosphate biosynthesis; thiamine diphosphate from thiamine phosphate: step 1/1.</text>
</comment>
<feature type="binding site" evidence="2">
    <location>
        <position position="58"/>
    </location>
    <ligand>
        <name>substrate</name>
    </ligand>
</feature>
<proteinExistence type="inferred from homology"/>
<accession>A0ABQ5U5B9</accession>
<keyword evidence="2" id="KW-0808">Transferase</keyword>
<dbReference type="CDD" id="cd02194">
    <property type="entry name" value="ThiL"/>
    <property type="match status" value="1"/>
</dbReference>
<comment type="similarity">
    <text evidence="2">Belongs to the thiamine-monophosphate kinase family.</text>
</comment>
<feature type="binding site" evidence="2">
    <location>
        <position position="153"/>
    </location>
    <ligand>
        <name>ATP</name>
        <dbReference type="ChEBI" id="CHEBI:30616"/>
    </ligand>
</feature>
<dbReference type="Proteomes" id="UP001161409">
    <property type="component" value="Unassembled WGS sequence"/>
</dbReference>
<feature type="binding site" evidence="2">
    <location>
        <position position="224"/>
    </location>
    <ligand>
        <name>Mg(2+)</name>
        <dbReference type="ChEBI" id="CHEBI:18420"/>
        <label>5</label>
    </ligand>
</feature>
<feature type="binding site" evidence="2">
    <location>
        <position position="49"/>
    </location>
    <ligand>
        <name>Mg(2+)</name>
        <dbReference type="ChEBI" id="CHEBI:18420"/>
        <label>4</label>
    </ligand>
</feature>
<name>A0ABQ5U5B9_9PROT</name>
<feature type="binding site" evidence="2">
    <location>
        <position position="34"/>
    </location>
    <ligand>
        <name>Mg(2+)</name>
        <dbReference type="ChEBI" id="CHEBI:18420"/>
        <label>3</label>
    </ligand>
</feature>
<dbReference type="Pfam" id="PF00586">
    <property type="entry name" value="AIRS"/>
    <property type="match status" value="1"/>
</dbReference>
<comment type="miscellaneous">
    <text evidence="2">Reaction mechanism of ThiL seems to utilize a direct, inline transfer of the gamma-phosphate of ATP to TMP rather than a phosphorylated enzyme intermediate.</text>
</comment>
<dbReference type="InterPro" id="IPR036676">
    <property type="entry name" value="PurM-like_C_sf"/>
</dbReference>
<evidence type="ECO:0000256" key="2">
    <source>
        <dbReference type="HAMAP-Rule" id="MF_02128"/>
    </source>
</evidence>
<evidence type="ECO:0000259" key="4">
    <source>
        <dbReference type="Pfam" id="PF02769"/>
    </source>
</evidence>
<gene>
    <name evidence="2 5" type="primary">thiL</name>
    <name evidence="5" type="ORF">GCM10007924_16950</name>
</gene>
<dbReference type="Gene3D" id="3.90.650.10">
    <property type="entry name" value="PurM-like C-terminal domain"/>
    <property type="match status" value="1"/>
</dbReference>
<reference evidence="5" key="1">
    <citation type="journal article" date="2014" name="Int. J. Syst. Evol. Microbiol.">
        <title>Complete genome of a new Firmicutes species belonging to the dominant human colonic microbiota ('Ruminococcus bicirculans') reveals two chromosomes and a selective capacity to utilize plant glucans.</title>
        <authorList>
            <consortium name="NISC Comparative Sequencing Program"/>
            <person name="Wegmann U."/>
            <person name="Louis P."/>
            <person name="Goesmann A."/>
            <person name="Henrissat B."/>
            <person name="Duncan S.H."/>
            <person name="Flint H.J."/>
        </authorList>
    </citation>
    <scope>NUCLEOTIDE SEQUENCE</scope>
    <source>
        <strain evidence="5">NBRC 103408</strain>
    </source>
</reference>
<feature type="binding site" evidence="2">
    <location>
        <position position="127"/>
    </location>
    <ligand>
        <name>Mg(2+)</name>
        <dbReference type="ChEBI" id="CHEBI:18420"/>
        <label>1</label>
    </ligand>
</feature>
<organism evidence="5 6">
    <name type="scientific">Sneathiella chinensis</name>
    <dbReference type="NCBI Taxonomy" id="349750"/>
    <lineage>
        <taxon>Bacteria</taxon>
        <taxon>Pseudomonadati</taxon>
        <taxon>Pseudomonadota</taxon>
        <taxon>Alphaproteobacteria</taxon>
        <taxon>Sneathiellales</taxon>
        <taxon>Sneathiellaceae</taxon>
        <taxon>Sneathiella</taxon>
    </lineage>
</organism>
<feature type="binding site" evidence="2">
    <location>
        <position position="79"/>
    </location>
    <ligand>
        <name>Mg(2+)</name>
        <dbReference type="ChEBI" id="CHEBI:18420"/>
        <label>2</label>
    </ligand>
</feature>
<keyword evidence="2" id="KW-0547">Nucleotide-binding</keyword>
<feature type="binding site" evidence="2">
    <location>
        <position position="79"/>
    </location>
    <ligand>
        <name>Mg(2+)</name>
        <dbReference type="ChEBI" id="CHEBI:18420"/>
        <label>3</label>
    </ligand>
</feature>
<dbReference type="SUPFAM" id="SSF55326">
    <property type="entry name" value="PurM N-terminal domain-like"/>
    <property type="match status" value="1"/>
</dbReference>
<dbReference type="InterPro" id="IPR006283">
    <property type="entry name" value="ThiL-like"/>
</dbReference>
<dbReference type="HAMAP" id="MF_02128">
    <property type="entry name" value="TMP_kinase"/>
    <property type="match status" value="1"/>
</dbReference>
<keyword evidence="2 5" id="KW-0418">Kinase</keyword>
<dbReference type="InterPro" id="IPR010918">
    <property type="entry name" value="PurM-like_C_dom"/>
</dbReference>
<dbReference type="PANTHER" id="PTHR30270:SF0">
    <property type="entry name" value="THIAMINE-MONOPHOSPHATE KINASE"/>
    <property type="match status" value="1"/>
</dbReference>
<keyword evidence="2" id="KW-0067">ATP-binding</keyword>
<comment type="caution">
    <text evidence="2">Lacks conserved residue(s) required for the propagation of feature annotation.</text>
</comment>
<feature type="domain" description="PurM-like N-terminal" evidence="3">
    <location>
        <begin position="33"/>
        <end position="145"/>
    </location>
</feature>
<feature type="binding site" evidence="2">
    <location>
        <position position="273"/>
    </location>
    <ligand>
        <name>substrate</name>
    </ligand>
</feature>
<dbReference type="PANTHER" id="PTHR30270">
    <property type="entry name" value="THIAMINE-MONOPHOSPHATE KINASE"/>
    <property type="match status" value="1"/>
</dbReference>
<feature type="binding site" evidence="2">
    <location>
        <begin position="126"/>
        <end position="127"/>
    </location>
    <ligand>
        <name>ATP</name>
        <dbReference type="ChEBI" id="CHEBI:30616"/>
    </ligand>
</feature>
<dbReference type="SUPFAM" id="SSF56042">
    <property type="entry name" value="PurM C-terminal domain-like"/>
    <property type="match status" value="1"/>
</dbReference>
<feature type="binding site" evidence="2">
    <location>
        <position position="51"/>
    </location>
    <ligand>
        <name>Mg(2+)</name>
        <dbReference type="ChEBI" id="CHEBI:18420"/>
        <label>1</label>
    </ligand>
</feature>
<dbReference type="RefSeq" id="WP_169560560.1">
    <property type="nucleotide sequence ID" value="NZ_BSNF01000006.1"/>
</dbReference>
<keyword evidence="2" id="KW-0460">Magnesium</keyword>
<keyword evidence="2" id="KW-0479">Metal-binding</keyword>
<protein>
    <recommendedName>
        <fullName evidence="2">Thiamine-monophosphate kinase</fullName>
        <shortName evidence="2">TMP kinase</shortName>
        <shortName evidence="2">Thiamine-phosphate kinase</shortName>
        <ecNumber evidence="2">2.7.4.16</ecNumber>
    </recommendedName>
</protein>
<dbReference type="InterPro" id="IPR036921">
    <property type="entry name" value="PurM-like_N_sf"/>
</dbReference>
<dbReference type="InterPro" id="IPR016188">
    <property type="entry name" value="PurM-like_N"/>
</dbReference>
<dbReference type="PIRSF" id="PIRSF005303">
    <property type="entry name" value="Thiam_monoph_kin"/>
    <property type="match status" value="1"/>
</dbReference>